<dbReference type="AlphaFoldDB" id="A0A1G9T7S2"/>
<feature type="region of interest" description="Disordered" evidence="1">
    <location>
        <begin position="94"/>
        <end position="114"/>
    </location>
</feature>
<dbReference type="EMBL" id="FNET01000021">
    <property type="protein sequence ID" value="SDM43789.1"/>
    <property type="molecule type" value="Genomic_DNA"/>
</dbReference>
<accession>A0A1G9T7S2</accession>
<feature type="compositionally biased region" description="Polar residues" evidence="1">
    <location>
        <begin position="94"/>
        <end position="103"/>
    </location>
</feature>
<reference evidence="3" key="1">
    <citation type="submission" date="2016-10" db="EMBL/GenBank/DDBJ databases">
        <authorList>
            <person name="Varghese N."/>
            <person name="Submissions S."/>
        </authorList>
    </citation>
    <scope>NUCLEOTIDE SEQUENCE [LARGE SCALE GENOMIC DNA]</scope>
    <source>
        <strain evidence="3">DSM 44796</strain>
    </source>
</reference>
<protein>
    <submittedName>
        <fullName evidence="2">Uncharacterized protein</fullName>
    </submittedName>
</protein>
<dbReference type="RefSeq" id="WP_090012468.1">
    <property type="nucleotide sequence ID" value="NZ_FNET01000021.1"/>
</dbReference>
<proteinExistence type="predicted"/>
<sequence>MFETPEQMQNRLFHLAWLGEELPEIAAQRDGGWIYRQIAREAAAVLAVATEYISENELARVFMDARGTLSADSPEEQSRDAVRAAWLDTDALTSTSWVPTQRTPEVPTRADGGR</sequence>
<organism evidence="2 3">
    <name type="scientific">Lentzea albidocapillata subsp. violacea</name>
    <dbReference type="NCBI Taxonomy" id="128104"/>
    <lineage>
        <taxon>Bacteria</taxon>
        <taxon>Bacillati</taxon>
        <taxon>Actinomycetota</taxon>
        <taxon>Actinomycetes</taxon>
        <taxon>Pseudonocardiales</taxon>
        <taxon>Pseudonocardiaceae</taxon>
        <taxon>Lentzea</taxon>
    </lineage>
</organism>
<evidence type="ECO:0000256" key="1">
    <source>
        <dbReference type="SAM" id="MobiDB-lite"/>
    </source>
</evidence>
<evidence type="ECO:0000313" key="2">
    <source>
        <dbReference type="EMBL" id="SDM43789.1"/>
    </source>
</evidence>
<evidence type="ECO:0000313" key="3">
    <source>
        <dbReference type="Proteomes" id="UP000199682"/>
    </source>
</evidence>
<dbReference type="Proteomes" id="UP000199682">
    <property type="component" value="Unassembled WGS sequence"/>
</dbReference>
<gene>
    <name evidence="2" type="ORF">SAMN04488074_121105</name>
</gene>
<name>A0A1G9T7S2_9PSEU</name>